<proteinExistence type="predicted"/>
<accession>A0A1G9NHL4</accession>
<gene>
    <name evidence="1" type="ORF">SAMN04488090_2011</name>
</gene>
<evidence type="ECO:0000313" key="2">
    <source>
        <dbReference type="Proteomes" id="UP000198901"/>
    </source>
</evidence>
<organism evidence="1 2">
    <name type="scientific">Siphonobacter aquaeclarae</name>
    <dbReference type="NCBI Taxonomy" id="563176"/>
    <lineage>
        <taxon>Bacteria</taxon>
        <taxon>Pseudomonadati</taxon>
        <taxon>Bacteroidota</taxon>
        <taxon>Cytophagia</taxon>
        <taxon>Cytophagales</taxon>
        <taxon>Cytophagaceae</taxon>
        <taxon>Siphonobacter</taxon>
    </lineage>
</organism>
<sequence>MNYKILETLADISYYAGLEGYYSGDSRADISNFICWAREFEKIHQDTDWDVSNYMLAIEEYANIKITSKIQP</sequence>
<dbReference type="EMBL" id="FNGS01000003">
    <property type="protein sequence ID" value="SDL85929.1"/>
    <property type="molecule type" value="Genomic_DNA"/>
</dbReference>
<name>A0A1G9NHL4_9BACT</name>
<dbReference type="AlphaFoldDB" id="A0A1G9NHL4"/>
<dbReference type="Proteomes" id="UP000198901">
    <property type="component" value="Unassembled WGS sequence"/>
</dbReference>
<keyword evidence="2" id="KW-1185">Reference proteome</keyword>
<evidence type="ECO:0000313" key="1">
    <source>
        <dbReference type="EMBL" id="SDL85929.1"/>
    </source>
</evidence>
<protein>
    <submittedName>
        <fullName evidence="1">Uncharacterized protein</fullName>
    </submittedName>
</protein>
<reference evidence="1 2" key="1">
    <citation type="submission" date="2016-10" db="EMBL/GenBank/DDBJ databases">
        <authorList>
            <person name="de Groot N.N."/>
        </authorList>
    </citation>
    <scope>NUCLEOTIDE SEQUENCE [LARGE SCALE GENOMIC DNA]</scope>
    <source>
        <strain evidence="1 2">DSM 21668</strain>
    </source>
</reference>